<dbReference type="OrthoDB" id="2148868at2"/>
<dbReference type="EMBL" id="JQCD01000029">
    <property type="protein sequence ID" value="KRN76494.1"/>
    <property type="molecule type" value="Genomic_DNA"/>
</dbReference>
<sequence>MSLLEGLGKIVAGTGDIVNWAGSMLQEGGEYLGKPEAKDEIKAKTKSTANNVKDTVVDTAQTVTHSASDWGKQFANMVDSGLKSSSDNDDIVVDYPDVTPAPAEKKPVVVEILTPHPLKQDK</sequence>
<evidence type="ECO:0000313" key="2">
    <source>
        <dbReference type="Proteomes" id="UP000051673"/>
    </source>
</evidence>
<organism evidence="1 2">
    <name type="scientific">Weissella minor</name>
    <dbReference type="NCBI Taxonomy" id="1620"/>
    <lineage>
        <taxon>Bacteria</taxon>
        <taxon>Bacillati</taxon>
        <taxon>Bacillota</taxon>
        <taxon>Bacilli</taxon>
        <taxon>Lactobacillales</taxon>
        <taxon>Lactobacillaceae</taxon>
        <taxon>Weissella</taxon>
    </lineage>
</organism>
<reference evidence="1 2" key="1">
    <citation type="journal article" date="2015" name="Genome Announc.">
        <title>Expanding the biotechnology potential of lactobacilli through comparative genomics of 213 strains and associated genera.</title>
        <authorList>
            <person name="Sun Z."/>
            <person name="Harris H.M."/>
            <person name="McCann A."/>
            <person name="Guo C."/>
            <person name="Argimon S."/>
            <person name="Zhang W."/>
            <person name="Yang X."/>
            <person name="Jeffery I.B."/>
            <person name="Cooney J.C."/>
            <person name="Kagawa T.F."/>
            <person name="Liu W."/>
            <person name="Song Y."/>
            <person name="Salvetti E."/>
            <person name="Wrobel A."/>
            <person name="Rasinkangas P."/>
            <person name="Parkhill J."/>
            <person name="Rea M.C."/>
            <person name="O'Sullivan O."/>
            <person name="Ritari J."/>
            <person name="Douillard F.P."/>
            <person name="Paul Ross R."/>
            <person name="Yang R."/>
            <person name="Briner A.E."/>
            <person name="Felis G.E."/>
            <person name="de Vos W.M."/>
            <person name="Barrangou R."/>
            <person name="Klaenhammer T.R."/>
            <person name="Caufield P.W."/>
            <person name="Cui Y."/>
            <person name="Zhang H."/>
            <person name="O'Toole P.W."/>
        </authorList>
    </citation>
    <scope>NUCLEOTIDE SEQUENCE [LARGE SCALE GENOMIC DNA]</scope>
    <source>
        <strain evidence="1 2">DSM 20014</strain>
    </source>
</reference>
<dbReference type="RefSeq" id="WP_057788288.1">
    <property type="nucleotide sequence ID" value="NZ_JQCD01000029.1"/>
</dbReference>
<comment type="caution">
    <text evidence="1">The sequence shown here is derived from an EMBL/GenBank/DDBJ whole genome shotgun (WGS) entry which is preliminary data.</text>
</comment>
<gene>
    <name evidence="1" type="ORF">IV67_GL000754</name>
</gene>
<name>A0A0R2JGL4_9LACO</name>
<evidence type="ECO:0000313" key="1">
    <source>
        <dbReference type="EMBL" id="KRN76494.1"/>
    </source>
</evidence>
<dbReference type="STRING" id="1620.IV67_GL000754"/>
<dbReference type="AlphaFoldDB" id="A0A0R2JGL4"/>
<keyword evidence="2" id="KW-1185">Reference proteome</keyword>
<dbReference type="Proteomes" id="UP000051673">
    <property type="component" value="Unassembled WGS sequence"/>
</dbReference>
<protein>
    <submittedName>
        <fullName evidence="1">Uncharacterized protein</fullName>
    </submittedName>
</protein>
<proteinExistence type="predicted"/>
<dbReference type="PATRIC" id="fig|1620.3.peg.766"/>
<accession>A0A0R2JGL4</accession>